<dbReference type="AlphaFoldDB" id="A0A1I2ZE19"/>
<evidence type="ECO:0000313" key="2">
    <source>
        <dbReference type="EMBL" id="SFH35960.1"/>
    </source>
</evidence>
<dbReference type="STRING" id="414048.SAMN04489864_109181"/>
<proteinExistence type="predicted"/>
<evidence type="ECO:0000313" key="3">
    <source>
        <dbReference type="Proteomes" id="UP000199666"/>
    </source>
</evidence>
<dbReference type="Pfam" id="PF19780">
    <property type="entry name" value="DUF6265"/>
    <property type="match status" value="1"/>
</dbReference>
<keyword evidence="3" id="KW-1185">Reference proteome</keyword>
<name>A0A1I2ZE19_9SPHI</name>
<sequence>MKLFSSLIVCLVSFQTISTMQVKDLRFLAGTWKIENKESYETWTIKNDNALEGSSYKVKNGIKVVGELLSIKINGDKISYAAKVLNQNNGQTIEFVLNRAVKDKLSFENLAHDFPKKIQYVKKNDSTLFVSVLGENDKGFSYNLIKQSSTSL</sequence>
<dbReference type="InterPro" id="IPR046232">
    <property type="entry name" value="DUF6265"/>
</dbReference>
<evidence type="ECO:0000259" key="1">
    <source>
        <dbReference type="Pfam" id="PF19780"/>
    </source>
</evidence>
<reference evidence="2 3" key="1">
    <citation type="submission" date="2016-10" db="EMBL/GenBank/DDBJ databases">
        <authorList>
            <person name="de Groot N.N."/>
        </authorList>
    </citation>
    <scope>NUCLEOTIDE SEQUENCE [LARGE SCALE GENOMIC DNA]</scope>
    <source>
        <strain evidence="2 3">DSM 18684</strain>
    </source>
</reference>
<dbReference type="OrthoDB" id="5382295at2"/>
<dbReference type="EMBL" id="FOPP01000009">
    <property type="protein sequence ID" value="SFH35960.1"/>
    <property type="molecule type" value="Genomic_DNA"/>
</dbReference>
<gene>
    <name evidence="2" type="ORF">SAMN04489864_109181</name>
</gene>
<dbReference type="RefSeq" id="WP_090996250.1">
    <property type="nucleotide sequence ID" value="NZ_FOPP01000009.1"/>
</dbReference>
<organism evidence="2 3">
    <name type="scientific">Pedobacter insulae</name>
    <dbReference type="NCBI Taxonomy" id="414048"/>
    <lineage>
        <taxon>Bacteria</taxon>
        <taxon>Pseudomonadati</taxon>
        <taxon>Bacteroidota</taxon>
        <taxon>Sphingobacteriia</taxon>
        <taxon>Sphingobacteriales</taxon>
        <taxon>Sphingobacteriaceae</taxon>
        <taxon>Pedobacter</taxon>
    </lineage>
</organism>
<dbReference type="Proteomes" id="UP000199666">
    <property type="component" value="Unassembled WGS sequence"/>
</dbReference>
<protein>
    <recommendedName>
        <fullName evidence="1">DUF6265 domain-containing protein</fullName>
    </recommendedName>
</protein>
<accession>A0A1I2ZE19</accession>
<feature type="domain" description="DUF6265" evidence="1">
    <location>
        <begin position="27"/>
        <end position="132"/>
    </location>
</feature>